<dbReference type="InterPro" id="IPR043128">
    <property type="entry name" value="Rev_trsase/Diguanyl_cyclase"/>
</dbReference>
<evidence type="ECO:0000256" key="9">
    <source>
        <dbReference type="ARBA" id="ARBA00044975"/>
    </source>
</evidence>
<keyword evidence="14" id="KW-1185">Reference proteome</keyword>
<keyword evidence="2" id="KW-0808">Transferase</keyword>
<dbReference type="OrthoDB" id="5723at2759"/>
<dbReference type="Gene3D" id="3.30.1490.100">
    <property type="entry name" value="DNA polymerase, Y-family, little finger domain"/>
    <property type="match status" value="1"/>
</dbReference>
<evidence type="ECO:0000259" key="12">
    <source>
        <dbReference type="PROSITE" id="PS51907"/>
    </source>
</evidence>
<dbReference type="Pfam" id="PF11799">
    <property type="entry name" value="IMS_C"/>
    <property type="match status" value="1"/>
</dbReference>
<evidence type="ECO:0000256" key="10">
    <source>
        <dbReference type="SAM" id="MobiDB-lite"/>
    </source>
</evidence>
<dbReference type="Pfam" id="PF00817">
    <property type="entry name" value="IMS"/>
    <property type="match status" value="1"/>
</dbReference>
<accession>A0A550CIY9</accession>
<feature type="compositionally biased region" description="Pro residues" evidence="10">
    <location>
        <begin position="217"/>
        <end position="227"/>
    </location>
</feature>
<dbReference type="AlphaFoldDB" id="A0A550CIY9"/>
<feature type="compositionally biased region" description="Low complexity" evidence="10">
    <location>
        <begin position="525"/>
        <end position="547"/>
    </location>
</feature>
<dbReference type="PANTHER" id="PTHR45873:SF1">
    <property type="entry name" value="DNA POLYMERASE ETA"/>
    <property type="match status" value="1"/>
</dbReference>
<dbReference type="GO" id="GO:0008270">
    <property type="term" value="F:zinc ion binding"/>
    <property type="evidence" value="ECO:0007669"/>
    <property type="project" value="UniProtKB-KW"/>
</dbReference>
<dbReference type="InterPro" id="IPR043502">
    <property type="entry name" value="DNA/RNA_pol_sf"/>
</dbReference>
<proteinExistence type="predicted"/>
<keyword evidence="3" id="KW-0479">Metal-binding</keyword>
<dbReference type="Gene3D" id="1.10.150.20">
    <property type="entry name" value="5' to 3' exonuclease, C-terminal subdomain"/>
    <property type="match status" value="1"/>
</dbReference>
<dbReference type="InterPro" id="IPR041298">
    <property type="entry name" value="UBZ3"/>
</dbReference>
<dbReference type="PANTHER" id="PTHR45873">
    <property type="entry name" value="DNA POLYMERASE ETA"/>
    <property type="match status" value="1"/>
</dbReference>
<name>A0A550CIY9_9AGAR</name>
<dbReference type="GO" id="GO:0005634">
    <property type="term" value="C:nucleus"/>
    <property type="evidence" value="ECO:0007669"/>
    <property type="project" value="UniProtKB-SubCell"/>
</dbReference>
<dbReference type="FunFam" id="3.40.1170.60:FF:000008">
    <property type="entry name" value="DNA polymerase eta subunit"/>
    <property type="match status" value="1"/>
</dbReference>
<dbReference type="SUPFAM" id="SSF56672">
    <property type="entry name" value="DNA/RNA polymerases"/>
    <property type="match status" value="1"/>
</dbReference>
<protein>
    <recommendedName>
        <fullName evidence="9">DNA polymerase eta</fullName>
    </recommendedName>
</protein>
<dbReference type="GO" id="GO:0070987">
    <property type="term" value="P:error-free translesion synthesis"/>
    <property type="evidence" value="ECO:0007669"/>
    <property type="project" value="UniProtKB-ARBA"/>
</dbReference>
<dbReference type="PIRSF" id="PIRSF036603">
    <property type="entry name" value="DPol_eta"/>
    <property type="match status" value="1"/>
</dbReference>
<dbReference type="EMBL" id="VDMD01000006">
    <property type="protein sequence ID" value="TRM64775.1"/>
    <property type="molecule type" value="Genomic_DNA"/>
</dbReference>
<evidence type="ECO:0000313" key="13">
    <source>
        <dbReference type="EMBL" id="TRM64775.1"/>
    </source>
</evidence>
<evidence type="ECO:0000259" key="11">
    <source>
        <dbReference type="PROSITE" id="PS50173"/>
    </source>
</evidence>
<feature type="domain" description="UmuC" evidence="11">
    <location>
        <begin position="44"/>
        <end position="339"/>
    </location>
</feature>
<organism evidence="13 14">
    <name type="scientific">Schizophyllum amplum</name>
    <dbReference type="NCBI Taxonomy" id="97359"/>
    <lineage>
        <taxon>Eukaryota</taxon>
        <taxon>Fungi</taxon>
        <taxon>Dikarya</taxon>
        <taxon>Basidiomycota</taxon>
        <taxon>Agaricomycotina</taxon>
        <taxon>Agaricomycetes</taxon>
        <taxon>Agaricomycetidae</taxon>
        <taxon>Agaricales</taxon>
        <taxon>Schizophyllaceae</taxon>
        <taxon>Schizophyllum</taxon>
    </lineage>
</organism>
<feature type="region of interest" description="Disordered" evidence="10">
    <location>
        <begin position="525"/>
        <end position="563"/>
    </location>
</feature>
<dbReference type="GO" id="GO:0003684">
    <property type="term" value="F:damaged DNA binding"/>
    <property type="evidence" value="ECO:0007669"/>
    <property type="project" value="InterPro"/>
</dbReference>
<evidence type="ECO:0000256" key="4">
    <source>
        <dbReference type="ARBA" id="ARBA00022763"/>
    </source>
</evidence>
<sequence length="653" mass="71587">MAAYSASWKGKARATDIDFDLDPVVTYRQLHSANLGVRDPLRVVALCDSDAFYAACEMVRLGVDKDQPLVVLQWNALIAVNYPARKYGISRMDKLQDAQKRCPNLQVVHVATYKEGEKEPGYWDDVDTKTHKVSLDFYRRESTKIQSLFKELLPDVEIEKASIDEAFFDFTKVAKAKLLERFPYLATIPHDAPRGADSPLPPPPPLSWDGLGTIIPVTPPPPPPPPEGEGQQDKDTLNHSEAAPKQDAAASDLDDAAPGLEDDPTTWHDHALAIAAEYMLKAKEEIYTRLGYTTSAGIARNKFLAKLTASYKKPRGQNVLRNAAIPAYLRPLPFQKASGKLGKAIAQEYDASTVGDLLTISLEELQQKFGENSIWVYEVLRGIDRNDVKEKSALFKSMLASKNLPKPIPNAADGHQWLRVLAAELALRLKDARLESPNLWPKTLVLHARKGYEVSRSKQAPFPFTNEVTVDYIARLGDKLWSELVGSATTALNVSAVQLAFTGIGVAEAGQQSISGFFSNAKPASSAGKPSSSSGKLGSAAGNSSGSTGKRAREDDDTSEALHPKEAIDVDALAADAAFECARCRKSIALPYRPDDAEDRASALAALRLEHDDFHFAQDLAKGERTPVVQTDRAKKRKKTAKKEGIEKFFARK</sequence>
<dbReference type="FunFam" id="1.10.150.20:FF:000014">
    <property type="entry name" value="Polymerase (DNA directed), eta"/>
    <property type="match status" value="1"/>
</dbReference>
<dbReference type="GO" id="GO:0006281">
    <property type="term" value="P:DNA repair"/>
    <property type="evidence" value="ECO:0007669"/>
    <property type="project" value="UniProtKB-KW"/>
</dbReference>
<dbReference type="Proteomes" id="UP000320762">
    <property type="component" value="Unassembled WGS sequence"/>
</dbReference>
<dbReference type="InterPro" id="IPR001126">
    <property type="entry name" value="UmuC"/>
</dbReference>
<dbReference type="InterPro" id="IPR052230">
    <property type="entry name" value="DNA_polymerase_eta"/>
</dbReference>
<dbReference type="InterPro" id="IPR036775">
    <property type="entry name" value="DNA_pol_Y-fam_lit_finger_sf"/>
</dbReference>
<evidence type="ECO:0000256" key="8">
    <source>
        <dbReference type="ARBA" id="ARBA00023242"/>
    </source>
</evidence>
<dbReference type="GO" id="GO:0007064">
    <property type="term" value="P:mitotic sister chromatid cohesion"/>
    <property type="evidence" value="ECO:0007669"/>
    <property type="project" value="UniProtKB-ARBA"/>
</dbReference>
<evidence type="ECO:0000256" key="5">
    <source>
        <dbReference type="ARBA" id="ARBA00022771"/>
    </source>
</evidence>
<dbReference type="GO" id="GO:0009314">
    <property type="term" value="P:response to radiation"/>
    <property type="evidence" value="ECO:0007669"/>
    <property type="project" value="TreeGrafter"/>
</dbReference>
<dbReference type="Pfam" id="PF21704">
    <property type="entry name" value="POLH-Rev1_HhH"/>
    <property type="match status" value="1"/>
</dbReference>
<feature type="compositionally biased region" description="Acidic residues" evidence="10">
    <location>
        <begin position="252"/>
        <end position="264"/>
    </location>
</feature>
<evidence type="ECO:0000256" key="6">
    <source>
        <dbReference type="ARBA" id="ARBA00022833"/>
    </source>
</evidence>
<keyword evidence="5" id="KW-0863">Zinc-finger</keyword>
<dbReference type="GO" id="GO:0003887">
    <property type="term" value="F:DNA-directed DNA polymerase activity"/>
    <property type="evidence" value="ECO:0007669"/>
    <property type="project" value="TreeGrafter"/>
</dbReference>
<keyword evidence="7" id="KW-0234">DNA repair</keyword>
<feature type="region of interest" description="Disordered" evidence="10">
    <location>
        <begin position="193"/>
        <end position="264"/>
    </location>
</feature>
<evidence type="ECO:0000256" key="1">
    <source>
        <dbReference type="ARBA" id="ARBA00004123"/>
    </source>
</evidence>
<evidence type="ECO:0000313" key="14">
    <source>
        <dbReference type="Proteomes" id="UP000320762"/>
    </source>
</evidence>
<dbReference type="Gene3D" id="3.40.1170.60">
    <property type="match status" value="1"/>
</dbReference>
<keyword evidence="4" id="KW-0227">DNA damage</keyword>
<keyword evidence="8" id="KW-0539">Nucleus</keyword>
<evidence type="ECO:0000256" key="7">
    <source>
        <dbReference type="ARBA" id="ARBA00023204"/>
    </source>
</evidence>
<dbReference type="Gene3D" id="3.30.70.270">
    <property type="match status" value="1"/>
</dbReference>
<evidence type="ECO:0000256" key="2">
    <source>
        <dbReference type="ARBA" id="ARBA00022679"/>
    </source>
</evidence>
<gene>
    <name evidence="13" type="ORF">BD626DRAFT_567650</name>
</gene>
<comment type="subcellular location">
    <subcellularLocation>
        <location evidence="1">Nucleus</location>
    </subcellularLocation>
</comment>
<dbReference type="GO" id="GO:0005657">
    <property type="term" value="C:replication fork"/>
    <property type="evidence" value="ECO:0007669"/>
    <property type="project" value="UniProtKB-ARBA"/>
</dbReference>
<dbReference type="PROSITE" id="PS50173">
    <property type="entry name" value="UMUC"/>
    <property type="match status" value="1"/>
</dbReference>
<dbReference type="PROSITE" id="PS51907">
    <property type="entry name" value="ZF_UBZ3"/>
    <property type="match status" value="1"/>
</dbReference>
<dbReference type="SUPFAM" id="SSF100879">
    <property type="entry name" value="Lesion bypass DNA polymerase (Y-family), little finger domain"/>
    <property type="match status" value="1"/>
</dbReference>
<keyword evidence="6" id="KW-0862">Zinc</keyword>
<dbReference type="GO" id="GO:0035861">
    <property type="term" value="C:site of double-strand break"/>
    <property type="evidence" value="ECO:0007669"/>
    <property type="project" value="TreeGrafter"/>
</dbReference>
<reference evidence="13 14" key="1">
    <citation type="journal article" date="2019" name="New Phytol.">
        <title>Comparative genomics reveals unique wood-decay strategies and fruiting body development in the Schizophyllaceae.</title>
        <authorList>
            <person name="Almasi E."/>
            <person name="Sahu N."/>
            <person name="Krizsan K."/>
            <person name="Balint B."/>
            <person name="Kovacs G.M."/>
            <person name="Kiss B."/>
            <person name="Cseklye J."/>
            <person name="Drula E."/>
            <person name="Henrissat B."/>
            <person name="Nagy I."/>
            <person name="Chovatia M."/>
            <person name="Adam C."/>
            <person name="LaButti K."/>
            <person name="Lipzen A."/>
            <person name="Riley R."/>
            <person name="Grigoriev I.V."/>
            <person name="Nagy L.G."/>
        </authorList>
    </citation>
    <scope>NUCLEOTIDE SEQUENCE [LARGE SCALE GENOMIC DNA]</scope>
    <source>
        <strain evidence="13 14">NL-1724</strain>
    </source>
</reference>
<comment type="caution">
    <text evidence="13">The sequence shown here is derived from an EMBL/GenBank/DDBJ whole genome shotgun (WGS) entry which is preliminary data.</text>
</comment>
<feature type="compositionally biased region" description="Basic and acidic residues" evidence="10">
    <location>
        <begin position="231"/>
        <end position="244"/>
    </location>
</feature>
<dbReference type="InterPro" id="IPR017961">
    <property type="entry name" value="DNA_pol_Y-fam_little_finger"/>
</dbReference>
<evidence type="ECO:0000256" key="3">
    <source>
        <dbReference type="ARBA" id="ARBA00022723"/>
    </source>
</evidence>
<dbReference type="STRING" id="97359.A0A550CIY9"/>
<dbReference type="GO" id="GO:0042276">
    <property type="term" value="P:error-prone translesion synthesis"/>
    <property type="evidence" value="ECO:0007669"/>
    <property type="project" value="TreeGrafter"/>
</dbReference>
<feature type="domain" description="UBZ3-type" evidence="12">
    <location>
        <begin position="574"/>
        <end position="623"/>
    </location>
</feature>